<keyword evidence="4" id="KW-0067">ATP-binding</keyword>
<evidence type="ECO:0000313" key="10">
    <source>
        <dbReference type="EMBL" id="AYV80677.1"/>
    </source>
</evidence>
<dbReference type="GO" id="GO:0004819">
    <property type="term" value="F:glutamine-tRNA ligase activity"/>
    <property type="evidence" value="ECO:0007669"/>
    <property type="project" value="TreeGrafter"/>
</dbReference>
<dbReference type="InterPro" id="IPR020058">
    <property type="entry name" value="Glu/Gln-tRNA-synth_Ib_cat-dom"/>
</dbReference>
<evidence type="ECO:0000256" key="1">
    <source>
        <dbReference type="ARBA" id="ARBA00022490"/>
    </source>
</evidence>
<evidence type="ECO:0000256" key="3">
    <source>
        <dbReference type="ARBA" id="ARBA00022741"/>
    </source>
</evidence>
<reference evidence="10" key="1">
    <citation type="submission" date="2018-10" db="EMBL/GenBank/DDBJ databases">
        <title>Hidden diversity of soil giant viruses.</title>
        <authorList>
            <person name="Schulz F."/>
            <person name="Alteio L."/>
            <person name="Goudeau D."/>
            <person name="Ryan E.M."/>
            <person name="Malmstrom R.R."/>
            <person name="Blanchard J."/>
            <person name="Woyke T."/>
        </authorList>
    </citation>
    <scope>NUCLEOTIDE SEQUENCE</scope>
    <source>
        <strain evidence="10">HAV1</strain>
    </source>
</reference>
<dbReference type="InterPro" id="IPR011035">
    <property type="entry name" value="Ribosomal_bL25/Gln-tRNA_synth"/>
</dbReference>
<accession>A0A3G5A0G2</accession>
<dbReference type="Gene3D" id="3.40.50.620">
    <property type="entry name" value="HUPs"/>
    <property type="match status" value="1"/>
</dbReference>
<dbReference type="SUPFAM" id="SSF50715">
    <property type="entry name" value="Ribosomal protein L25-like"/>
    <property type="match status" value="1"/>
</dbReference>
<dbReference type="InterPro" id="IPR050132">
    <property type="entry name" value="Gln/Glu-tRNA_Ligase"/>
</dbReference>
<evidence type="ECO:0000256" key="2">
    <source>
        <dbReference type="ARBA" id="ARBA00022598"/>
    </source>
</evidence>
<feature type="domain" description="Glutamyl/glutaminyl-tRNA synthetase class Ib catalytic" evidence="7">
    <location>
        <begin position="7"/>
        <end position="289"/>
    </location>
</feature>
<dbReference type="GO" id="GO:0043039">
    <property type="term" value="P:tRNA aminoacylation"/>
    <property type="evidence" value="ECO:0007669"/>
    <property type="project" value="InterPro"/>
</dbReference>
<dbReference type="Pfam" id="PF00749">
    <property type="entry name" value="tRNA-synt_1c"/>
    <property type="match status" value="1"/>
</dbReference>
<dbReference type="Gene3D" id="1.10.1160.10">
    <property type="entry name" value="Glutamyl-trna Synthetase, Domain 2"/>
    <property type="match status" value="1"/>
</dbReference>
<gene>
    <name evidence="10" type="ORF">Harvfovirus4_41</name>
</gene>
<keyword evidence="6 10" id="KW-0030">Aminoacyl-tRNA synthetase</keyword>
<dbReference type="Pfam" id="PF03950">
    <property type="entry name" value="tRNA-synt_1c_C"/>
    <property type="match status" value="1"/>
</dbReference>
<feature type="domain" description="Glutamyl/glutaminyl-tRNA synthetase class Ib anti-codon binding" evidence="8">
    <location>
        <begin position="307"/>
        <end position="381"/>
    </location>
</feature>
<name>A0A3G5A0G2_9VIRU</name>
<organism evidence="10">
    <name type="scientific">Harvfovirus sp</name>
    <dbReference type="NCBI Taxonomy" id="2487768"/>
    <lineage>
        <taxon>Viruses</taxon>
        <taxon>Varidnaviria</taxon>
        <taxon>Bamfordvirae</taxon>
        <taxon>Nucleocytoviricota</taxon>
        <taxon>Megaviricetes</taxon>
        <taxon>Imitervirales</taxon>
        <taxon>Mimiviridae</taxon>
        <taxon>Klosneuvirinae</taxon>
    </lineage>
</organism>
<dbReference type="InterPro" id="IPR049437">
    <property type="entry name" value="tRNA-synt_1c_C2"/>
</dbReference>
<dbReference type="PANTHER" id="PTHR43097:SF5">
    <property type="entry name" value="GLUTAMATE--TRNA LIGASE"/>
    <property type="match status" value="1"/>
</dbReference>
<dbReference type="InterPro" id="IPR020059">
    <property type="entry name" value="Glu/Gln-tRNA-synth_Ib_codon-bd"/>
</dbReference>
<dbReference type="FunFam" id="3.90.800.10:FF:000001">
    <property type="entry name" value="Glutamine--tRNA ligase"/>
    <property type="match status" value="1"/>
</dbReference>
<dbReference type="InterPro" id="IPR020056">
    <property type="entry name" value="Rbsml_bL25/Gln-tRNA_synth_N"/>
</dbReference>
<dbReference type="InterPro" id="IPR014729">
    <property type="entry name" value="Rossmann-like_a/b/a_fold"/>
</dbReference>
<keyword evidence="5" id="KW-0648">Protein biosynthesis</keyword>
<feature type="domain" description="tRNA synthetases class I (E and Q) anti-codon binding" evidence="9">
    <location>
        <begin position="401"/>
        <end position="451"/>
    </location>
</feature>
<keyword evidence="1" id="KW-0963">Cytoplasm</keyword>
<dbReference type="SUPFAM" id="SSF52374">
    <property type="entry name" value="Nucleotidylyl transferase"/>
    <property type="match status" value="1"/>
</dbReference>
<dbReference type="Pfam" id="PF20974">
    <property type="entry name" value="tRNA-synt_1c_C2"/>
    <property type="match status" value="1"/>
</dbReference>
<dbReference type="Gene3D" id="3.90.800.10">
    <property type="entry name" value="Glutamyl-tRNA Synthetase, Domain 3"/>
    <property type="match status" value="1"/>
</dbReference>
<sequence length="474" mass="55463">MTTISKRTRFPPEPNGYLHLGHVKAMMFDFESDHCTVRFDDTNPETEKQSYVDAMIEDINWLEYKYHRITYTSDYFQELYDYAIFLIKLDLAYVDFTSREEIKEMCKLGKETKFRGVSSGVNLEEFGKMATGVYGENEAVLRLKTDMSHKTMTMRDPIAYRIKLAKHFRTGDRWIIYPTYAYSHCIVDSLEKITHSYCTMEFYSRRELYFWILEKLKLTAAEVIEFGRLNVEDVSLSKRKIVPLIEKGDVTGFDDPRLYTIRGLRRRGFSPLVIKEIVSHSTLKRQVSTISKKFIDHSLRLSLWKQPRVFAVMDPIMVTILNLTDAVPCSHPTHSIFLTKQVYIDKTDFREKDSEDYYRLAPPGKTIRLRFSDFITYVSHTSDNINVSLTTPANPKKIKGIIHWVNSGASAAIFEIYQDKILRYNGFIEPYALTQLDKIMQFERLGYFKFDRYSSEGVPIFLQVISLLDTYNKS</sequence>
<keyword evidence="3" id="KW-0547">Nucleotide-binding</keyword>
<keyword evidence="2" id="KW-0436">Ligase</keyword>
<evidence type="ECO:0000259" key="9">
    <source>
        <dbReference type="Pfam" id="PF20974"/>
    </source>
</evidence>
<evidence type="ECO:0000259" key="7">
    <source>
        <dbReference type="Pfam" id="PF00749"/>
    </source>
</evidence>
<evidence type="ECO:0000256" key="6">
    <source>
        <dbReference type="ARBA" id="ARBA00023146"/>
    </source>
</evidence>
<dbReference type="GO" id="GO:0005524">
    <property type="term" value="F:ATP binding"/>
    <property type="evidence" value="ECO:0007669"/>
    <property type="project" value="UniProtKB-KW"/>
</dbReference>
<protein>
    <submittedName>
        <fullName evidence="10">Glutaminyl-tRNA synthetase</fullName>
    </submittedName>
</protein>
<dbReference type="EMBL" id="MK072246">
    <property type="protein sequence ID" value="AYV80677.1"/>
    <property type="molecule type" value="Genomic_DNA"/>
</dbReference>
<proteinExistence type="predicted"/>
<evidence type="ECO:0000259" key="8">
    <source>
        <dbReference type="Pfam" id="PF03950"/>
    </source>
</evidence>
<dbReference type="Gene3D" id="2.40.240.10">
    <property type="entry name" value="Ribosomal Protein L25, Chain P"/>
    <property type="match status" value="2"/>
</dbReference>
<dbReference type="InterPro" id="IPR020061">
    <property type="entry name" value="Glu_tRNA_lig_a-bdl"/>
</dbReference>
<evidence type="ECO:0000256" key="5">
    <source>
        <dbReference type="ARBA" id="ARBA00022917"/>
    </source>
</evidence>
<dbReference type="PANTHER" id="PTHR43097">
    <property type="entry name" value="GLUTAMINE-TRNA LIGASE"/>
    <property type="match status" value="1"/>
</dbReference>
<evidence type="ECO:0000256" key="4">
    <source>
        <dbReference type="ARBA" id="ARBA00022840"/>
    </source>
</evidence>